<proteinExistence type="predicted"/>
<dbReference type="Proteomes" id="UP000266720">
    <property type="component" value="Chromosome"/>
</dbReference>
<evidence type="ECO:0008006" key="3">
    <source>
        <dbReference type="Google" id="ProtNLM"/>
    </source>
</evidence>
<dbReference type="GeneID" id="25407072"/>
<protein>
    <recommendedName>
        <fullName evidence="3">OB domain-containing protein</fullName>
    </recommendedName>
</protein>
<dbReference type="AlphaFoldDB" id="A0A3G1A8N9"/>
<gene>
    <name evidence="1" type="ORF">TCARB_1668</name>
</gene>
<reference evidence="2" key="1">
    <citation type="book" date="2010" name="EXTREMOPHILES" publisher="0:0-0">
        <title>Complete genome sequences of ten hyperthermophilic archaea reveal their metabolic capabilities and possible ecological roles.</title>
        <editorList>
            <person name="?"/>
        </editorList>
        <authorList>
            <person name="Ravin N.V."/>
            <person name="Mardanov A.V."/>
            <person name="Bonch-Osmolovskaya E.A."/>
            <person name="Skryabin K.G."/>
        </authorList>
    </citation>
    <scope>NUCLEOTIDE SEQUENCE [LARGE SCALE GENOMIC DNA]</scope>
    <source>
        <strain evidence="2">1505</strain>
    </source>
</reference>
<evidence type="ECO:0000313" key="1">
    <source>
        <dbReference type="EMBL" id="AJB42708.1"/>
    </source>
</evidence>
<dbReference type="KEGG" id="tcb:TCARB_1668"/>
<organism evidence="1 2">
    <name type="scientific">Thermofilum adornatum 1505</name>
    <dbReference type="NCBI Taxonomy" id="697581"/>
    <lineage>
        <taxon>Archaea</taxon>
        <taxon>Thermoproteota</taxon>
        <taxon>Thermoprotei</taxon>
        <taxon>Thermofilales</taxon>
        <taxon>Thermofilaceae</taxon>
        <taxon>Thermofilum</taxon>
    </lineage>
</organism>
<name>A0A3G1A8N9_9CREN</name>
<evidence type="ECO:0000313" key="2">
    <source>
        <dbReference type="Proteomes" id="UP000266720"/>
    </source>
</evidence>
<accession>A0A3G1A8N9</accession>
<sequence length="155" mass="18235">MQENSDTREIYLDCFLKIYPWEIKTNNVKRGTNIFVKIQLGNIILYSRKVSLAGRVKEIYKGEKFTDILLEAKEDVVPLRLWPEKQHLLDVKNIEENSFLKAFGTLREDRDGNIYVSVLALSRIPENHIESFYTSVEEDRKFFERFLKNNNTGVS</sequence>
<dbReference type="RefSeq" id="WP_052887165.1">
    <property type="nucleotide sequence ID" value="NZ_CP007493.1"/>
</dbReference>
<dbReference type="EMBL" id="CP007493">
    <property type="protein sequence ID" value="AJB42708.1"/>
    <property type="molecule type" value="Genomic_DNA"/>
</dbReference>
<dbReference type="STRING" id="697581.TCARB_1668"/>